<dbReference type="InterPro" id="IPR003995">
    <property type="entry name" value="RTX_toxin_determinant-A"/>
</dbReference>
<dbReference type="STRING" id="1123062.SAMN02745775_10383"/>
<dbReference type="GO" id="GO:0090729">
    <property type="term" value="F:toxin activity"/>
    <property type="evidence" value="ECO:0007669"/>
    <property type="project" value="UniProtKB-KW"/>
</dbReference>
<dbReference type="Pfam" id="PF00353">
    <property type="entry name" value="HemolysinCabind"/>
    <property type="match status" value="17"/>
</dbReference>
<keyword evidence="6" id="KW-0843">Virulence</keyword>
<dbReference type="GO" id="GO:0005509">
    <property type="term" value="F:calcium ion binding"/>
    <property type="evidence" value="ECO:0007669"/>
    <property type="project" value="InterPro"/>
</dbReference>
<reference evidence="9 10" key="1">
    <citation type="submission" date="2016-10" db="EMBL/GenBank/DDBJ databases">
        <authorList>
            <person name="de Groot N.N."/>
        </authorList>
    </citation>
    <scope>NUCLEOTIDE SEQUENCE [LARGE SCALE GENOMIC DNA]</scope>
    <source>
        <strain evidence="9 10">DSM 19981</strain>
    </source>
</reference>
<keyword evidence="4" id="KW-0800">Toxin</keyword>
<dbReference type="InterPro" id="IPR050557">
    <property type="entry name" value="RTX_toxin/Mannuronan_C5-epim"/>
</dbReference>
<evidence type="ECO:0000256" key="7">
    <source>
        <dbReference type="ARBA" id="ARBA00023136"/>
    </source>
</evidence>
<evidence type="ECO:0000256" key="3">
    <source>
        <dbReference type="ARBA" id="ARBA00022525"/>
    </source>
</evidence>
<dbReference type="PANTHER" id="PTHR38340:SF1">
    <property type="entry name" value="S-LAYER PROTEIN"/>
    <property type="match status" value="1"/>
</dbReference>
<name>A0A1I4A3N9_9PROT</name>
<evidence type="ECO:0000313" key="9">
    <source>
        <dbReference type="EMBL" id="SFK50486.1"/>
    </source>
</evidence>
<dbReference type="InterPro" id="IPR018511">
    <property type="entry name" value="Hemolysin-typ_Ca-bd_CS"/>
</dbReference>
<keyword evidence="3" id="KW-0964">Secreted</keyword>
<evidence type="ECO:0000256" key="8">
    <source>
        <dbReference type="SAM" id="MobiDB-lite"/>
    </source>
</evidence>
<dbReference type="Gene3D" id="2.150.10.10">
    <property type="entry name" value="Serralysin-like metalloprotease, C-terminal"/>
    <property type="match status" value="8"/>
</dbReference>
<dbReference type="OrthoDB" id="7239458at2"/>
<dbReference type="PROSITE" id="PS00330">
    <property type="entry name" value="HEMOLYSIN_CALCIUM"/>
    <property type="match status" value="9"/>
</dbReference>
<dbReference type="InterPro" id="IPR001343">
    <property type="entry name" value="Hemolysn_Ca-bd"/>
</dbReference>
<evidence type="ECO:0000256" key="2">
    <source>
        <dbReference type="ARBA" id="ARBA00004613"/>
    </source>
</evidence>
<sequence length="1686" mass="170523">MTQLTLQTRDINALALDGPAAGTLVWDDLVARIDFEQRLTEDSFGIPVPVIDAGATVYAHGQLGIEVTMTWDAGSFGVDYVVEDNADGFAEWTGERAAPYIPPPDAADPTPLAQYQNANPVLTPTLTFVTGDMPFVAPKLPSSIVADFVYGFQAGVKDIDISADLWVGEVDIISDVDIPLVDIPDGRKRIFTAASGQPLDLDLSMFPITINKLTAPEAVNAYGGVTFGDGALPSLSRSGFGPDFVDITFSMAEFLARISPTAKVLAGSIDIAGPKTQLYWTVLDVETNVFVRLVQEVEFHLDGVQLRLDTSLGQQAQGVLGDSFVIDTPMGQGDVDATVTYTGHGTYSTRVGIEVSANLEVSALEIGLRNTRLKDFDVSVGPLIHFFVPDADGWAADPIWLYENSRKVVLDGPDTADSITGVQATYTAHYQNDVVADDGSNTLQLTDEQTALDAKAGDDRIGGSKVFNNIYGNTGNDTLHGFGAGDVLGGGPGNDLIYGDSGPGLPAQFYTGYNAPGIVIPGDDIIAGGAGRDTIDGQAGDDIITGGQIGTGASGSDLLRGGSGDDTLYAGGSDGGADTLQGGAGHDKVVLVRRGSLADHAITAGVTVTLPDGTVLQSMERLEIATGFGADTLTGGAYADSLDGGAGHDLLAGGTGADTVKGGAGADTIIAADENGADKADVLDGGEGRDTLVYTGPGVASSKGIILALTPEMSFGTGTIARNFEVLEFDSGIFATGKDIVAGGSGDDIIRTGLGDDILGGGGGRNRLVAGGGNDVIASAGIDTIDGGDGFDLLVIAAPATVRLGAPASWQFTFKANASQVLTNGTSMTGVERIDWTGGAAADQVTGGIHRDALMGSGGADTLDGGADKDQVDGGSGDDVILALRGQAADTLVGGEGDDRLVLDLANNLGKTNVPGWYGNSDFTYVSGLQGTTAFQGFERLTYRGGGGSDVIDGGDAATSAIAPRGSPMGFGDRLYGGGGNDQIDGREGRDALFGEDGNDRLIWSAGGDLIDGGAGDDTLWIEAGRGAPLTIAMAPLDADDGDDTTDENETFLSDGSRISNVERLRYIGTGAAEGVDVTGGIFNDTLVGGFQADRLLGGRGADSMEGAAAADTLLGEAGADTLRGGTGADRLEGGAEADRLIANGGAAIVTTFSVIGTGGGIGGGDFTLPGVLADTLIGGDGDDTLVADAAAMVVGGAGMDRLVLDRATSFLGWNIDITDPAATTPLIDGGSVTGVEILEFVGGTGSDAVAVAGLRRHELRGGFGEDSLLLDLTAEAAAAVTTDASGVIRFAPGIARGFEAATVLFGTGADRLLATPGFVTWTADGGAGHDSLYGGSGADSLSGGIGNDRVEGNDGADTLDGFIGRDTLRGGGGDDLVMGAGLEAGELFDAGAGIDTFSLRDDAVAARIDLAAATVTRAGQSATLRFFEGVEGSGAADTILGSGTAETLMGGDGNDMIDGRGGFDALVGGQGDDTYLLNLPGSVIEEGFARGNDQVRATISHTLAANVERLVLLGTATSGTGNAGDNVITGNAMDNILRGRDGHDTLAGRDGADSLDGGDGHDSLAGGEGADTLLGGAGHDSMRGDAGADAFLLGIFGGTHRIADFGAGDRILLDIESLDPLGTLGLAPGALERAHFGYGHPGDWTIALVGRDLVLDADGIAASADEIVLARIHGAMPVLGDISLL</sequence>
<dbReference type="SUPFAM" id="SSF51120">
    <property type="entry name" value="beta-Roll"/>
    <property type="match status" value="10"/>
</dbReference>
<feature type="compositionally biased region" description="Basic and acidic residues" evidence="8">
    <location>
        <begin position="1548"/>
        <end position="1563"/>
    </location>
</feature>
<accession>A0A1I4A3N9</accession>
<dbReference type="InterPro" id="IPR011049">
    <property type="entry name" value="Serralysin-like_metalloprot_C"/>
</dbReference>
<evidence type="ECO:0000256" key="4">
    <source>
        <dbReference type="ARBA" id="ARBA00022656"/>
    </source>
</evidence>
<dbReference type="Proteomes" id="UP000199473">
    <property type="component" value="Unassembled WGS sequence"/>
</dbReference>
<dbReference type="RefSeq" id="WP_092959191.1">
    <property type="nucleotide sequence ID" value="NZ_FOSQ01000003.1"/>
</dbReference>
<gene>
    <name evidence="9" type="ORF">SAMN02745775_10383</name>
</gene>
<dbReference type="GO" id="GO:0016020">
    <property type="term" value="C:membrane"/>
    <property type="evidence" value="ECO:0007669"/>
    <property type="project" value="UniProtKB-SubCell"/>
</dbReference>
<evidence type="ECO:0000256" key="6">
    <source>
        <dbReference type="ARBA" id="ARBA00023026"/>
    </source>
</evidence>
<dbReference type="EMBL" id="FOSQ01000003">
    <property type="protein sequence ID" value="SFK50486.1"/>
    <property type="molecule type" value="Genomic_DNA"/>
</dbReference>
<organism evidence="9 10">
    <name type="scientific">Falsiroseomonas stagni DSM 19981</name>
    <dbReference type="NCBI Taxonomy" id="1123062"/>
    <lineage>
        <taxon>Bacteria</taxon>
        <taxon>Pseudomonadati</taxon>
        <taxon>Pseudomonadota</taxon>
        <taxon>Alphaproteobacteria</taxon>
        <taxon>Acetobacterales</taxon>
        <taxon>Roseomonadaceae</taxon>
        <taxon>Falsiroseomonas</taxon>
    </lineage>
</organism>
<keyword evidence="7" id="KW-0472">Membrane</keyword>
<dbReference type="PRINTS" id="PR00313">
    <property type="entry name" value="CABNDNGRPT"/>
</dbReference>
<evidence type="ECO:0000313" key="10">
    <source>
        <dbReference type="Proteomes" id="UP000199473"/>
    </source>
</evidence>
<dbReference type="GO" id="GO:0005576">
    <property type="term" value="C:extracellular region"/>
    <property type="evidence" value="ECO:0007669"/>
    <property type="project" value="UniProtKB-SubCell"/>
</dbReference>
<protein>
    <submittedName>
        <fullName evidence="9">Ca2+-binding protein, RTX toxin-related</fullName>
    </submittedName>
</protein>
<feature type="region of interest" description="Disordered" evidence="8">
    <location>
        <begin position="1548"/>
        <end position="1570"/>
    </location>
</feature>
<evidence type="ECO:0000256" key="5">
    <source>
        <dbReference type="ARBA" id="ARBA00022737"/>
    </source>
</evidence>
<proteinExistence type="predicted"/>
<dbReference type="PANTHER" id="PTHR38340">
    <property type="entry name" value="S-LAYER PROTEIN"/>
    <property type="match status" value="1"/>
</dbReference>
<comment type="subcellular location">
    <subcellularLocation>
        <location evidence="1">Membrane</location>
    </subcellularLocation>
    <subcellularLocation>
        <location evidence="2">Secreted</location>
    </subcellularLocation>
</comment>
<evidence type="ECO:0000256" key="1">
    <source>
        <dbReference type="ARBA" id="ARBA00004370"/>
    </source>
</evidence>
<keyword evidence="5" id="KW-0677">Repeat</keyword>
<keyword evidence="10" id="KW-1185">Reference proteome</keyword>
<dbReference type="PRINTS" id="PR01488">
    <property type="entry name" value="RTXTOXINA"/>
</dbReference>